<comment type="similarity">
    <text evidence="2 11 12">Belongs to the FGGY kinase family.</text>
</comment>
<dbReference type="InterPro" id="IPR005999">
    <property type="entry name" value="Glycerol_kin"/>
</dbReference>
<dbReference type="GO" id="GO:0005524">
    <property type="term" value="F:ATP binding"/>
    <property type="evidence" value="ECO:0007669"/>
    <property type="project" value="UniProtKB-UniRule"/>
</dbReference>
<dbReference type="Pfam" id="PF02782">
    <property type="entry name" value="FGGY_C"/>
    <property type="match status" value="1"/>
</dbReference>
<dbReference type="GO" id="GO:0004370">
    <property type="term" value="F:glycerol kinase activity"/>
    <property type="evidence" value="ECO:0007669"/>
    <property type="project" value="UniProtKB-UniRule"/>
</dbReference>
<evidence type="ECO:0000313" key="16">
    <source>
        <dbReference type="Proteomes" id="UP000198668"/>
    </source>
</evidence>
<feature type="binding site" evidence="11">
    <location>
        <position position="310"/>
    </location>
    <ligand>
        <name>ATP</name>
        <dbReference type="ChEBI" id="CHEBI:30616"/>
    </ligand>
</feature>
<dbReference type="EMBL" id="FOQE01000049">
    <property type="protein sequence ID" value="SFH89256.1"/>
    <property type="molecule type" value="Genomic_DNA"/>
</dbReference>
<dbReference type="InterPro" id="IPR018484">
    <property type="entry name" value="FGGY_N"/>
</dbReference>
<feature type="binding site" evidence="11">
    <location>
        <position position="15"/>
    </location>
    <ligand>
        <name>ATP</name>
        <dbReference type="ChEBI" id="CHEBI:30616"/>
    </ligand>
</feature>
<dbReference type="Pfam" id="PF00370">
    <property type="entry name" value="FGGY_N"/>
    <property type="match status" value="1"/>
</dbReference>
<dbReference type="CDD" id="cd07786">
    <property type="entry name" value="FGGY_EcGK_like"/>
    <property type="match status" value="1"/>
</dbReference>
<dbReference type="EC" id="2.7.1.30" evidence="11"/>
<dbReference type="PROSITE" id="PS00445">
    <property type="entry name" value="FGGY_KINASES_2"/>
    <property type="match status" value="1"/>
</dbReference>
<feature type="binding site" evidence="11">
    <location>
        <position position="411"/>
    </location>
    <ligand>
        <name>ATP</name>
        <dbReference type="ChEBI" id="CHEBI:30616"/>
    </ligand>
</feature>
<dbReference type="FunFam" id="3.30.420.40:FF:000007">
    <property type="entry name" value="Glycerol kinase"/>
    <property type="match status" value="1"/>
</dbReference>
<evidence type="ECO:0000256" key="2">
    <source>
        <dbReference type="ARBA" id="ARBA00009156"/>
    </source>
</evidence>
<comment type="PTM">
    <text evidence="11">The phosphoenolpyruvate-dependent sugar phosphotransferase system (PTS), including enzyme I, and histidine-containing protein (HPr) are required for the phosphorylation, which leads to the activation of the enzyme.</text>
</comment>
<dbReference type="GO" id="GO:0019563">
    <property type="term" value="P:glycerol catabolic process"/>
    <property type="evidence" value="ECO:0007669"/>
    <property type="project" value="UniProtKB-UniRule"/>
</dbReference>
<comment type="pathway">
    <text evidence="1 11">Polyol metabolism; glycerol degradation via glycerol kinase pathway; sn-glycerol 3-phosphate from glycerol: step 1/1.</text>
</comment>
<dbReference type="FunFam" id="3.30.420.40:FF:000008">
    <property type="entry name" value="Glycerol kinase"/>
    <property type="match status" value="1"/>
</dbReference>
<feature type="binding site" evidence="11">
    <location>
        <position position="415"/>
    </location>
    <ligand>
        <name>ADP</name>
        <dbReference type="ChEBI" id="CHEBI:456216"/>
    </ligand>
</feature>
<feature type="binding site" evidence="11">
    <location>
        <position position="13"/>
    </location>
    <ligand>
        <name>ATP</name>
        <dbReference type="ChEBI" id="CHEBI:30616"/>
    </ligand>
</feature>
<feature type="binding site" evidence="11">
    <location>
        <position position="13"/>
    </location>
    <ligand>
        <name>ADP</name>
        <dbReference type="ChEBI" id="CHEBI:456216"/>
    </ligand>
</feature>
<evidence type="ECO:0000256" key="9">
    <source>
        <dbReference type="ARBA" id="ARBA00054633"/>
    </source>
</evidence>
<feature type="binding site" evidence="11">
    <location>
        <position position="267"/>
    </location>
    <ligand>
        <name>ATP</name>
        <dbReference type="ChEBI" id="CHEBI:30616"/>
    </ligand>
</feature>
<comment type="catalytic activity">
    <reaction evidence="8 11">
        <text>glycerol + ATP = sn-glycerol 3-phosphate + ADP + H(+)</text>
        <dbReference type="Rhea" id="RHEA:21644"/>
        <dbReference type="ChEBI" id="CHEBI:15378"/>
        <dbReference type="ChEBI" id="CHEBI:17754"/>
        <dbReference type="ChEBI" id="CHEBI:30616"/>
        <dbReference type="ChEBI" id="CHEBI:57597"/>
        <dbReference type="ChEBI" id="CHEBI:456216"/>
        <dbReference type="EC" id="2.7.1.30"/>
    </reaction>
</comment>
<feature type="domain" description="Carbohydrate kinase FGGY C-terminal" evidence="14">
    <location>
        <begin position="262"/>
        <end position="450"/>
    </location>
</feature>
<dbReference type="NCBIfam" id="NF000756">
    <property type="entry name" value="PRK00047.1"/>
    <property type="match status" value="1"/>
</dbReference>
<keyword evidence="4 11" id="KW-0547">Nucleotide-binding</keyword>
<keyword evidence="16" id="KW-1185">Reference proteome</keyword>
<gene>
    <name evidence="11" type="primary">glpK</name>
    <name evidence="15" type="ORF">SAMN04489868_14912</name>
</gene>
<dbReference type="InterPro" id="IPR018485">
    <property type="entry name" value="FGGY_C"/>
</dbReference>
<dbReference type="UniPathway" id="UPA00618">
    <property type="reaction ID" value="UER00672"/>
</dbReference>
<accession>A0A1I3DRB2</accession>
<dbReference type="GO" id="GO:0005829">
    <property type="term" value="C:cytosol"/>
    <property type="evidence" value="ECO:0007669"/>
    <property type="project" value="TreeGrafter"/>
</dbReference>
<feature type="binding site" evidence="11">
    <location>
        <position position="84"/>
    </location>
    <ligand>
        <name>glycerol</name>
        <dbReference type="ChEBI" id="CHEBI:17754"/>
    </ligand>
</feature>
<evidence type="ECO:0000256" key="7">
    <source>
        <dbReference type="ARBA" id="ARBA00022840"/>
    </source>
</evidence>
<feature type="binding site" evidence="11">
    <location>
        <position position="314"/>
    </location>
    <ligand>
        <name>ATP</name>
        <dbReference type="ChEBI" id="CHEBI:30616"/>
    </ligand>
</feature>
<evidence type="ECO:0000256" key="12">
    <source>
        <dbReference type="RuleBase" id="RU003733"/>
    </source>
</evidence>
<keyword evidence="11" id="KW-0597">Phosphoprotein</keyword>
<evidence type="ECO:0000256" key="6">
    <source>
        <dbReference type="ARBA" id="ARBA00022798"/>
    </source>
</evidence>
<evidence type="ECO:0000259" key="13">
    <source>
        <dbReference type="Pfam" id="PF00370"/>
    </source>
</evidence>
<dbReference type="Proteomes" id="UP000198668">
    <property type="component" value="Unassembled WGS sequence"/>
</dbReference>
<feature type="modified residue" description="Phosphohistidine; by HPr" evidence="11">
    <location>
        <position position="231"/>
    </location>
</feature>
<evidence type="ECO:0000256" key="8">
    <source>
        <dbReference type="ARBA" id="ARBA00052101"/>
    </source>
</evidence>
<evidence type="ECO:0000256" key="10">
    <source>
        <dbReference type="ARBA" id="ARBA00063665"/>
    </source>
</evidence>
<feature type="binding site" evidence="11">
    <location>
        <position position="17"/>
    </location>
    <ligand>
        <name>ADP</name>
        <dbReference type="ChEBI" id="CHEBI:456216"/>
    </ligand>
</feature>
<dbReference type="AlphaFoldDB" id="A0A1I3DRB2"/>
<feature type="binding site" evidence="11">
    <location>
        <position position="83"/>
    </location>
    <ligand>
        <name>sn-glycerol 3-phosphate</name>
        <dbReference type="ChEBI" id="CHEBI:57597"/>
    </ligand>
</feature>
<evidence type="ECO:0000256" key="1">
    <source>
        <dbReference type="ARBA" id="ARBA00005190"/>
    </source>
</evidence>
<keyword evidence="6 11" id="KW-0319">Glycerol metabolism</keyword>
<sequence>MEKKYIMSIDQGTTSTRAIIFDKQGNPQWTYQKEFTQYFPEPGWVEHDANEIWISVLTVIAGALIESGIKPQEVDSIGITNQRETTVIWDKKTGRPIYHAIVWQSKQTNEISEQLMKDGHTDMIHEKTGLVVDSYFSATKIRWLLDKVEGAQERAENGELLFGTIDTWIVWRLTGGKVHVTDYSNASRTMLFNIYDLKWDEDILQLLNIPKAILPEVRSSSEIYGKSIPEHFYGYEIPIAGIAGDQQAALFGQTAYEKGMVKNTYGTGAFIIMNTGKEPIISNNGLLTTLAYGIDGEVTYALEGSIFVAGSAIQWLRDGLRMVRTSPQSEDYAKRVDTTDNVYVVPAFTGLGAPHWDQEARGAVFGVTRGTTKEHFIRATLESLAYQTRDVIDTMNKDSGIEIKTLRVDGGAANNDFLMQFQSDILNVPIERSKVNETTALGAAYLAGLATGFWSSQDEIKKLWEKEATFEPEMSEDVREDLYEGWENAVEATKVFKHKPLKKSEQQEKKA</sequence>
<feature type="binding site" evidence="11">
    <location>
        <position position="411"/>
    </location>
    <ligand>
        <name>ADP</name>
        <dbReference type="ChEBI" id="CHEBI:456216"/>
    </ligand>
</feature>
<feature type="binding site" evidence="11">
    <location>
        <position position="267"/>
    </location>
    <ligand>
        <name>ADP</name>
        <dbReference type="ChEBI" id="CHEBI:456216"/>
    </ligand>
</feature>
<feature type="binding site" evidence="11">
    <location>
        <position position="246"/>
    </location>
    <ligand>
        <name>glycerol</name>
        <dbReference type="ChEBI" id="CHEBI:17754"/>
    </ligand>
</feature>
<comment type="subunit">
    <text evidence="10 11">Homotetramer and homodimer (in equilibrium).</text>
</comment>
<feature type="domain" description="Carbohydrate kinase FGGY N-terminal" evidence="13">
    <location>
        <begin position="5"/>
        <end position="252"/>
    </location>
</feature>
<evidence type="ECO:0000256" key="11">
    <source>
        <dbReference type="HAMAP-Rule" id="MF_00186"/>
    </source>
</evidence>
<comment type="function">
    <text evidence="9 11">Key enzyme in the regulation of glycerol uptake and metabolism. Catalyzes the phosphorylation of glycerol to yield sn-glycerol 3-phosphate.</text>
</comment>
<comment type="activity regulation">
    <text evidence="11">Activated by phosphorylation and inhibited by fructose 1,6-bisphosphate (FBP).</text>
</comment>
<dbReference type="InterPro" id="IPR000577">
    <property type="entry name" value="Carb_kinase_FGGY"/>
</dbReference>
<evidence type="ECO:0000256" key="4">
    <source>
        <dbReference type="ARBA" id="ARBA00022741"/>
    </source>
</evidence>
<keyword evidence="7 11" id="KW-0067">ATP-binding</keyword>
<feature type="binding site" evidence="11">
    <location>
        <position position="83"/>
    </location>
    <ligand>
        <name>glycerol</name>
        <dbReference type="ChEBI" id="CHEBI:17754"/>
    </ligand>
</feature>
<evidence type="ECO:0000259" key="14">
    <source>
        <dbReference type="Pfam" id="PF02782"/>
    </source>
</evidence>
<dbReference type="SUPFAM" id="SSF53067">
    <property type="entry name" value="Actin-like ATPase domain"/>
    <property type="match status" value="2"/>
</dbReference>
<keyword evidence="3 11" id="KW-0808">Transferase</keyword>
<name>A0A1I3DRB2_9LACT</name>
<feature type="binding site" evidence="11">
    <location>
        <position position="245"/>
    </location>
    <ligand>
        <name>sn-glycerol 3-phosphate</name>
        <dbReference type="ChEBI" id="CHEBI:57597"/>
    </ligand>
</feature>
<dbReference type="InterPro" id="IPR018483">
    <property type="entry name" value="Carb_kinase_FGGY_CS"/>
</dbReference>
<feature type="binding site" evidence="11">
    <location>
        <position position="13"/>
    </location>
    <ligand>
        <name>sn-glycerol 3-phosphate</name>
        <dbReference type="ChEBI" id="CHEBI:57597"/>
    </ligand>
</feature>
<organism evidence="15 16">
    <name type="scientific">Pisciglobus halotolerans</name>
    <dbReference type="NCBI Taxonomy" id="745365"/>
    <lineage>
        <taxon>Bacteria</taxon>
        <taxon>Bacillati</taxon>
        <taxon>Bacillota</taxon>
        <taxon>Bacilli</taxon>
        <taxon>Lactobacillales</taxon>
        <taxon>Carnobacteriaceae</taxon>
    </lineage>
</organism>
<dbReference type="PIRSF" id="PIRSF000538">
    <property type="entry name" value="GlpK"/>
    <property type="match status" value="1"/>
</dbReference>
<dbReference type="OrthoDB" id="9805576at2"/>
<feature type="binding site" evidence="11">
    <location>
        <position position="84"/>
    </location>
    <ligand>
        <name>sn-glycerol 3-phosphate</name>
        <dbReference type="ChEBI" id="CHEBI:57597"/>
    </ligand>
</feature>
<dbReference type="HAMAP" id="MF_00186">
    <property type="entry name" value="Glycerol_kin"/>
    <property type="match status" value="1"/>
</dbReference>
<evidence type="ECO:0000256" key="5">
    <source>
        <dbReference type="ARBA" id="ARBA00022777"/>
    </source>
</evidence>
<feature type="binding site" evidence="11">
    <location>
        <position position="14"/>
    </location>
    <ligand>
        <name>ATP</name>
        <dbReference type="ChEBI" id="CHEBI:30616"/>
    </ligand>
</feature>
<dbReference type="InterPro" id="IPR043129">
    <property type="entry name" value="ATPase_NBD"/>
</dbReference>
<protein>
    <recommendedName>
        <fullName evidence="11">Glycerol kinase</fullName>
        <ecNumber evidence="11">2.7.1.30</ecNumber>
    </recommendedName>
    <alternativeName>
        <fullName evidence="11">ATP:glycerol 3-phosphotransferase</fullName>
    </alternativeName>
    <alternativeName>
        <fullName evidence="11">Glycerokinase</fullName>
        <shortName evidence="11">GK</shortName>
    </alternativeName>
</protein>
<dbReference type="GO" id="GO:0006072">
    <property type="term" value="P:glycerol-3-phosphate metabolic process"/>
    <property type="evidence" value="ECO:0007669"/>
    <property type="project" value="InterPro"/>
</dbReference>
<dbReference type="RefSeq" id="WP_047390440.1">
    <property type="nucleotide sequence ID" value="NZ_FOQE01000049.1"/>
</dbReference>
<proteinExistence type="inferred from homology"/>
<feature type="binding site" evidence="11">
    <location>
        <position position="135"/>
    </location>
    <ligand>
        <name>glycerol</name>
        <dbReference type="ChEBI" id="CHEBI:17754"/>
    </ligand>
</feature>
<keyword evidence="5 11" id="KW-0418">Kinase</keyword>
<dbReference type="PANTHER" id="PTHR10196:SF69">
    <property type="entry name" value="GLYCEROL KINASE"/>
    <property type="match status" value="1"/>
</dbReference>
<feature type="binding site" evidence="11">
    <location>
        <position position="135"/>
    </location>
    <ligand>
        <name>sn-glycerol 3-phosphate</name>
        <dbReference type="ChEBI" id="CHEBI:57597"/>
    </ligand>
</feature>
<feature type="binding site" evidence="11">
    <location>
        <position position="245"/>
    </location>
    <ligand>
        <name>glycerol</name>
        <dbReference type="ChEBI" id="CHEBI:17754"/>
    </ligand>
</feature>
<dbReference type="NCBIfam" id="TIGR01311">
    <property type="entry name" value="glycerol_kin"/>
    <property type="match status" value="1"/>
</dbReference>
<reference evidence="15 16" key="1">
    <citation type="submission" date="2016-10" db="EMBL/GenBank/DDBJ databases">
        <authorList>
            <person name="de Groot N.N."/>
        </authorList>
    </citation>
    <scope>NUCLEOTIDE SEQUENCE [LARGE SCALE GENOMIC DNA]</scope>
    <source>
        <strain evidence="15 16">DSM 27630</strain>
    </source>
</reference>
<evidence type="ECO:0000256" key="3">
    <source>
        <dbReference type="ARBA" id="ARBA00022679"/>
    </source>
</evidence>
<dbReference type="PANTHER" id="PTHR10196">
    <property type="entry name" value="SUGAR KINASE"/>
    <property type="match status" value="1"/>
</dbReference>
<feature type="binding site" evidence="11">
    <location>
        <position position="310"/>
    </location>
    <ligand>
        <name>ADP</name>
        <dbReference type="ChEBI" id="CHEBI:456216"/>
    </ligand>
</feature>
<evidence type="ECO:0000313" key="15">
    <source>
        <dbReference type="EMBL" id="SFH89256.1"/>
    </source>
</evidence>
<dbReference type="Gene3D" id="3.30.420.40">
    <property type="match status" value="2"/>
</dbReference>